<organism evidence="11 12">
    <name type="scientific">Geodermatophilus ruber</name>
    <dbReference type="NCBI Taxonomy" id="504800"/>
    <lineage>
        <taxon>Bacteria</taxon>
        <taxon>Bacillati</taxon>
        <taxon>Actinomycetota</taxon>
        <taxon>Actinomycetes</taxon>
        <taxon>Geodermatophilales</taxon>
        <taxon>Geodermatophilaceae</taxon>
        <taxon>Geodermatophilus</taxon>
    </lineage>
</organism>
<dbReference type="EMBL" id="FOSW01000005">
    <property type="protein sequence ID" value="SFK98074.1"/>
    <property type="molecule type" value="Genomic_DNA"/>
</dbReference>
<dbReference type="Proteomes" id="UP000199152">
    <property type="component" value="Unassembled WGS sequence"/>
</dbReference>
<keyword evidence="5" id="KW-0808">Transferase</keyword>
<gene>
    <name evidence="11" type="ORF">SAMN04488085_105103</name>
</gene>
<evidence type="ECO:0000256" key="4">
    <source>
        <dbReference type="ARBA" id="ARBA00022630"/>
    </source>
</evidence>
<dbReference type="SUPFAM" id="SSF143631">
    <property type="entry name" value="ApbE-like"/>
    <property type="match status" value="1"/>
</dbReference>
<dbReference type="InParanoid" id="A0A1I4DWZ2"/>
<evidence type="ECO:0000256" key="5">
    <source>
        <dbReference type="ARBA" id="ARBA00022679"/>
    </source>
</evidence>
<dbReference type="EC" id="2.7.1.180" evidence="2"/>
<evidence type="ECO:0000256" key="8">
    <source>
        <dbReference type="ARBA" id="ARBA00022842"/>
    </source>
</evidence>
<evidence type="ECO:0000256" key="10">
    <source>
        <dbReference type="ARBA" id="ARBA00048540"/>
    </source>
</evidence>
<comment type="cofactor">
    <cofactor evidence="1">
        <name>Mg(2+)</name>
        <dbReference type="ChEBI" id="CHEBI:18420"/>
    </cofactor>
</comment>
<reference evidence="11 12" key="1">
    <citation type="submission" date="2016-10" db="EMBL/GenBank/DDBJ databases">
        <authorList>
            <person name="de Groot N.N."/>
        </authorList>
    </citation>
    <scope>NUCLEOTIDE SEQUENCE [LARGE SCALE GENOMIC DNA]</scope>
    <source>
        <strain evidence="11 12">DSM 45317</strain>
    </source>
</reference>
<keyword evidence="11" id="KW-0449">Lipoprotein</keyword>
<evidence type="ECO:0000256" key="3">
    <source>
        <dbReference type="ARBA" id="ARBA00016337"/>
    </source>
</evidence>
<dbReference type="PANTHER" id="PTHR30040">
    <property type="entry name" value="THIAMINE BIOSYNTHESIS LIPOPROTEIN APBE"/>
    <property type="match status" value="1"/>
</dbReference>
<evidence type="ECO:0000256" key="9">
    <source>
        <dbReference type="ARBA" id="ARBA00031306"/>
    </source>
</evidence>
<dbReference type="GO" id="GO:0016740">
    <property type="term" value="F:transferase activity"/>
    <property type="evidence" value="ECO:0007669"/>
    <property type="project" value="UniProtKB-KW"/>
</dbReference>
<evidence type="ECO:0000313" key="11">
    <source>
        <dbReference type="EMBL" id="SFK98074.1"/>
    </source>
</evidence>
<dbReference type="PANTHER" id="PTHR30040:SF2">
    <property type="entry name" value="FAD:PROTEIN FMN TRANSFERASE"/>
    <property type="match status" value="1"/>
</dbReference>
<accession>A0A1I4DWZ2</accession>
<keyword evidence="6" id="KW-0479">Metal-binding</keyword>
<protein>
    <recommendedName>
        <fullName evidence="3">FAD:protein FMN transferase</fullName>
        <ecNumber evidence="2">2.7.1.180</ecNumber>
    </recommendedName>
    <alternativeName>
        <fullName evidence="9">Flavin transferase</fullName>
    </alternativeName>
</protein>
<keyword evidence="8" id="KW-0460">Magnesium</keyword>
<evidence type="ECO:0000256" key="1">
    <source>
        <dbReference type="ARBA" id="ARBA00001946"/>
    </source>
</evidence>
<proteinExistence type="predicted"/>
<dbReference type="AlphaFoldDB" id="A0A1I4DWZ2"/>
<dbReference type="Gene3D" id="3.10.520.10">
    <property type="entry name" value="ApbE-like domains"/>
    <property type="match status" value="1"/>
</dbReference>
<sequence length="307" mass="31518">MIAAADWTAWTCAVRVAVTDSTALDAARAEVTAVMAEVDRAASRFRADSELAAVEASDGSFTRIGPLLTDLLAAALRAARLTDGDVDPTVGGSLCGLGYDRDLAEVSLDGGLAVRPAPGWRTIELDVSRHRVRVPAGTHLDLGATAKAQAADLAARAAARTTGAGCLVAIGGDVSVAGPAPAGGWRIRVEDVTGDPSGPPVGPWTVVTVREGGLATSSVHARRWKRGGMQLHHVVDPRTGLPPVSTWRTVSVAAASCTDANIASTAALVRQASAVPWLRARGLPARLVRADGALLTLGGWPAEERAA</sequence>
<evidence type="ECO:0000313" key="12">
    <source>
        <dbReference type="Proteomes" id="UP000199152"/>
    </source>
</evidence>
<dbReference type="Pfam" id="PF02424">
    <property type="entry name" value="ApbE"/>
    <property type="match status" value="1"/>
</dbReference>
<dbReference type="STRING" id="504800.SAMN04488085_105103"/>
<keyword evidence="7" id="KW-0274">FAD</keyword>
<dbReference type="InterPro" id="IPR003374">
    <property type="entry name" value="ApbE-like_sf"/>
</dbReference>
<dbReference type="RefSeq" id="WP_218146189.1">
    <property type="nucleotide sequence ID" value="NZ_FOSW01000005.1"/>
</dbReference>
<keyword evidence="12" id="KW-1185">Reference proteome</keyword>
<evidence type="ECO:0000256" key="2">
    <source>
        <dbReference type="ARBA" id="ARBA00011955"/>
    </source>
</evidence>
<dbReference type="GO" id="GO:0046872">
    <property type="term" value="F:metal ion binding"/>
    <property type="evidence" value="ECO:0007669"/>
    <property type="project" value="UniProtKB-KW"/>
</dbReference>
<evidence type="ECO:0000256" key="7">
    <source>
        <dbReference type="ARBA" id="ARBA00022827"/>
    </source>
</evidence>
<comment type="catalytic activity">
    <reaction evidence="10">
        <text>L-threonyl-[protein] + FAD = FMN-L-threonyl-[protein] + AMP + H(+)</text>
        <dbReference type="Rhea" id="RHEA:36847"/>
        <dbReference type="Rhea" id="RHEA-COMP:11060"/>
        <dbReference type="Rhea" id="RHEA-COMP:11061"/>
        <dbReference type="ChEBI" id="CHEBI:15378"/>
        <dbReference type="ChEBI" id="CHEBI:30013"/>
        <dbReference type="ChEBI" id="CHEBI:57692"/>
        <dbReference type="ChEBI" id="CHEBI:74257"/>
        <dbReference type="ChEBI" id="CHEBI:456215"/>
        <dbReference type="EC" id="2.7.1.180"/>
    </reaction>
</comment>
<name>A0A1I4DWZ2_9ACTN</name>
<keyword evidence="4" id="KW-0285">Flavoprotein</keyword>
<dbReference type="InterPro" id="IPR024932">
    <property type="entry name" value="ApbE"/>
</dbReference>
<evidence type="ECO:0000256" key="6">
    <source>
        <dbReference type="ARBA" id="ARBA00022723"/>
    </source>
</evidence>